<dbReference type="SUPFAM" id="SSF48371">
    <property type="entry name" value="ARM repeat"/>
    <property type="match status" value="1"/>
</dbReference>
<dbReference type="Proteomes" id="UP000694923">
    <property type="component" value="Unplaced"/>
</dbReference>
<dbReference type="Pfam" id="PF23227">
    <property type="entry name" value="HEAT_MROH2B_C"/>
    <property type="match status" value="1"/>
</dbReference>
<dbReference type="PANTHER" id="PTHR23120">
    <property type="entry name" value="MAESTRO-RELATED HEAT DOMAIN-CONTAINING"/>
    <property type="match status" value="1"/>
</dbReference>
<feature type="domain" description="Maestro-like HEAT-repeats" evidence="2">
    <location>
        <begin position="257"/>
        <end position="480"/>
    </location>
</feature>
<dbReference type="RefSeq" id="XP_008591362.1">
    <property type="nucleotide sequence ID" value="XM_008593140.1"/>
</dbReference>
<dbReference type="Pfam" id="PF23210">
    <property type="entry name" value="HEAT_Maestro_2"/>
    <property type="match status" value="2"/>
</dbReference>
<protein>
    <submittedName>
        <fullName evidence="6">Maestro heat-like repeat family member 5</fullName>
    </submittedName>
</protein>
<accession>A0ABM0SES1</accession>
<dbReference type="PANTHER" id="PTHR23120:SF3">
    <property type="entry name" value="MAESTRO HEAT-LIKE REPEAT FAMILY MEMBER 4"/>
    <property type="match status" value="1"/>
</dbReference>
<feature type="domain" description="Maestro/Maestro-like HEAT-repeats" evidence="4">
    <location>
        <begin position="673"/>
        <end position="822"/>
    </location>
</feature>
<dbReference type="InterPro" id="IPR016024">
    <property type="entry name" value="ARM-type_fold"/>
</dbReference>
<proteinExistence type="predicted"/>
<sequence>MLAMQQSMVLEAICHCLDEHDQTFLFHLYGLILRECTHKELVRRHLACLLELSHQPAGQRQGMALAVGVAATVHVEVVWTVLERLGHTRFLRLALPSPDNKDDILDTSFLSAAVMLTKAIGREDGAQNYKFTQIPELIGCLLCLLQKEPNFLATLCRQKIILVIEGLSNLRPHFTPMVKSRILQTCLRSLYTLPPMETLKSSLPPMEPAPDVMELYRKTARALGLLLQSFISENESLDEVCFLLQHTEHWLRSDKSHECKRAVQSISQLLQYVVDFLHITEEATPSMLGHQLGLLTLLWQDKDGVTRDLSRRCVFLLLQLLAQQKGRTVGFMHLNKTKHFEGRASRAREVNVKLHDVVKAFDKNLTVAQHTQLVLTLQHSLCSHSQPRRDLASQLLLMIFEGPGLKTEQVAEVLHSLFRELPGITFSNMQAMMKAMTALGTQHTQETVEVVLSLCPPSERRILPLWKALASNNRLARKVITLLYMKLKLRPARDLIRSMQHTQLTSLLALGTIYELLYTQECKPAVHWAFAGILLGLLTQLHYLFELGMVEGISDYQEDVLEMKPLSPCRTCLEALKGLFWTTNYWEVFAYLKLLQGWELFEHLETYTEGVTLLARAMAHYDCEVKAVLGQAVISMKSREERDNVVAILVITEFLNSPVVSQHVSRRRMDKFLSLGLHNPNQLVRAMSLKGLSSALMHPEKGALLRDQLTGLLESFLKPEPKDPSGLMEILGDILHRLGVQRAGVISLKIAQHLPPLFEDEREEVRGGAIFLFGHVIHGGGKRFQQALKTIASQVLVPLLFHLVDPCPGVVKCADHALCDSAHHTLSARCPSLEGTLFNSTEDLQGGPETAALDCGRVTWAPGFT</sequence>
<feature type="domain" description="MROH2B-like HEAT-repeats" evidence="3">
    <location>
        <begin position="21"/>
        <end position="86"/>
    </location>
</feature>
<keyword evidence="1" id="KW-0677">Repeat</keyword>
<dbReference type="InterPro" id="IPR055408">
    <property type="entry name" value="HEAT_MROH2B-like"/>
</dbReference>
<keyword evidence="5" id="KW-1185">Reference proteome</keyword>
<dbReference type="Pfam" id="PF21047">
    <property type="entry name" value="HEAT_Maestro"/>
    <property type="match status" value="1"/>
</dbReference>
<evidence type="ECO:0000313" key="6">
    <source>
        <dbReference type="RefSeq" id="XP_008591362.1"/>
    </source>
</evidence>
<name>A0ABM0SES1_GALVR</name>
<evidence type="ECO:0000259" key="3">
    <source>
        <dbReference type="Pfam" id="PF23210"/>
    </source>
</evidence>
<organism evidence="5 6">
    <name type="scientific">Galeopterus variegatus</name>
    <name type="common">Malayan flying lemur</name>
    <name type="synonym">Cynocephalus variegatus</name>
    <dbReference type="NCBI Taxonomy" id="482537"/>
    <lineage>
        <taxon>Eukaryota</taxon>
        <taxon>Metazoa</taxon>
        <taxon>Chordata</taxon>
        <taxon>Craniata</taxon>
        <taxon>Vertebrata</taxon>
        <taxon>Euteleostomi</taxon>
        <taxon>Mammalia</taxon>
        <taxon>Eutheria</taxon>
        <taxon>Euarchontoglires</taxon>
        <taxon>Dermoptera</taxon>
        <taxon>Cynocephalidae</taxon>
        <taxon>Galeopterus</taxon>
    </lineage>
</organism>
<gene>
    <name evidence="6" type="primary">LOC103608739</name>
</gene>
<feature type="non-terminal residue" evidence="6">
    <location>
        <position position="865"/>
    </location>
</feature>
<evidence type="ECO:0000256" key="1">
    <source>
        <dbReference type="ARBA" id="ARBA00022737"/>
    </source>
</evidence>
<dbReference type="InterPro" id="IPR055406">
    <property type="entry name" value="HEAT_Maestro"/>
</dbReference>
<dbReference type="InterPro" id="IPR045206">
    <property type="entry name" value="Maestro_heat-like_prot"/>
</dbReference>
<evidence type="ECO:0000259" key="4">
    <source>
        <dbReference type="Pfam" id="PF23227"/>
    </source>
</evidence>
<reference evidence="6" key="1">
    <citation type="submission" date="2025-08" db="UniProtKB">
        <authorList>
            <consortium name="RefSeq"/>
        </authorList>
    </citation>
    <scope>IDENTIFICATION</scope>
</reference>
<dbReference type="InterPro" id="IPR048465">
    <property type="entry name" value="Maestro-like_HEAT"/>
</dbReference>
<evidence type="ECO:0000313" key="5">
    <source>
        <dbReference type="Proteomes" id="UP000694923"/>
    </source>
</evidence>
<dbReference type="GeneID" id="103608739"/>
<feature type="domain" description="MROH2B-like HEAT-repeats" evidence="3">
    <location>
        <begin position="101"/>
        <end position="231"/>
    </location>
</feature>
<evidence type="ECO:0000259" key="2">
    <source>
        <dbReference type="Pfam" id="PF21047"/>
    </source>
</evidence>